<dbReference type="EMBL" id="CP115174">
    <property type="protein sequence ID" value="WBO21300.1"/>
    <property type="molecule type" value="Genomic_DNA"/>
</dbReference>
<dbReference type="InterPro" id="IPR051200">
    <property type="entry name" value="Host-pathogen_enzymatic-act"/>
</dbReference>
<reference evidence="2 3" key="1">
    <citation type="submission" date="2022-12" db="EMBL/GenBank/DDBJ databases">
        <title>Sphingomonas abieness sp. nov., an endophytic bacterium isolated from Abies koreana.</title>
        <authorList>
            <person name="Jiang L."/>
            <person name="Lee J."/>
        </authorList>
    </citation>
    <scope>NUCLEOTIDE SEQUENCE [LARGE SCALE GENOMIC DNA]</scope>
    <source>
        <strain evidence="3">PAMB 00755</strain>
    </source>
</reference>
<name>A0ABY7NKH3_9SPHN</name>
<dbReference type="SUPFAM" id="SSF51004">
    <property type="entry name" value="C-terminal (heme d1) domain of cytochrome cd1-nitrite reductase"/>
    <property type="match status" value="1"/>
</dbReference>
<keyword evidence="3" id="KW-1185">Reference proteome</keyword>
<proteinExistence type="predicted"/>
<feature type="chain" id="PRO_5047509544" evidence="1">
    <location>
        <begin position="19"/>
        <end position="334"/>
    </location>
</feature>
<accession>A0ABY7NKH3</accession>
<dbReference type="PANTHER" id="PTHR47197">
    <property type="entry name" value="PROTEIN NIRF"/>
    <property type="match status" value="1"/>
</dbReference>
<organism evidence="2 3">
    <name type="scientific">Sphingomonas abietis</name>
    <dbReference type="NCBI Taxonomy" id="3012344"/>
    <lineage>
        <taxon>Bacteria</taxon>
        <taxon>Pseudomonadati</taxon>
        <taxon>Pseudomonadota</taxon>
        <taxon>Alphaproteobacteria</taxon>
        <taxon>Sphingomonadales</taxon>
        <taxon>Sphingomonadaceae</taxon>
        <taxon>Sphingomonas</taxon>
    </lineage>
</organism>
<dbReference type="PANTHER" id="PTHR47197:SF3">
    <property type="entry name" value="DIHYDRO-HEME D1 DEHYDROGENASE"/>
    <property type="match status" value="1"/>
</dbReference>
<protein>
    <submittedName>
        <fullName evidence="2">Gluconolactonase</fullName>
    </submittedName>
</protein>
<evidence type="ECO:0000313" key="3">
    <source>
        <dbReference type="Proteomes" id="UP001210865"/>
    </source>
</evidence>
<evidence type="ECO:0000256" key="1">
    <source>
        <dbReference type="SAM" id="SignalP"/>
    </source>
</evidence>
<feature type="signal peptide" evidence="1">
    <location>
        <begin position="1"/>
        <end position="18"/>
    </location>
</feature>
<evidence type="ECO:0000313" key="2">
    <source>
        <dbReference type="EMBL" id="WBO21300.1"/>
    </source>
</evidence>
<dbReference type="InterPro" id="IPR011048">
    <property type="entry name" value="Haem_d1_sf"/>
</dbReference>
<gene>
    <name evidence="2" type="ORF">PBT88_14025</name>
</gene>
<dbReference type="Proteomes" id="UP001210865">
    <property type="component" value="Chromosome"/>
</dbReference>
<dbReference type="RefSeq" id="WP_270075949.1">
    <property type="nucleotide sequence ID" value="NZ_CP115174.1"/>
</dbReference>
<keyword evidence="1" id="KW-0732">Signal</keyword>
<dbReference type="InterPro" id="IPR015943">
    <property type="entry name" value="WD40/YVTN_repeat-like_dom_sf"/>
</dbReference>
<sequence length="334" mass="34064">MRLSALVPLLLSSATLAAAPASTVTTTLPGPDGGWDYAGVDAAHAMLYVARATSVTAFDLADGGKARSIGAIAHGHAVLPLPGDRLLLTSGDDNSVRILRAADGTELAHIAVGQKPDGAVFDAASGKAYVMAAKDGVVDVIDTRTAKMIGTVALKPGLEFPALDNRGTLFVNNEDENEIETVDTRTMKAGAPIALPGCEAPSGLAYDAKTGRLISACDNGKAAIIDARARKLVALLDIGQGPDAVILDAARRLAWIPCGKSGEIDRIALDGAAGPRVVAMLKTEVGARTGALDPRTGHVYLPTAAFGVAASGQARPPIMPGTFHVLVVNPATTG</sequence>
<dbReference type="Gene3D" id="2.130.10.10">
    <property type="entry name" value="YVTN repeat-like/Quinoprotein amine dehydrogenase"/>
    <property type="match status" value="2"/>
</dbReference>